<feature type="domain" description="AAA+ ATPase" evidence="3">
    <location>
        <begin position="110"/>
        <end position="312"/>
    </location>
</feature>
<dbReference type="InterPro" id="IPR027417">
    <property type="entry name" value="P-loop_NTPase"/>
</dbReference>
<dbReference type="SUPFAM" id="SSF52540">
    <property type="entry name" value="P-loop containing nucleoside triphosphate hydrolases"/>
    <property type="match status" value="1"/>
</dbReference>
<dbReference type="AlphaFoldDB" id="A0A163Q106"/>
<dbReference type="GO" id="GO:0016887">
    <property type="term" value="F:ATP hydrolysis activity"/>
    <property type="evidence" value="ECO:0007669"/>
    <property type="project" value="InterPro"/>
</dbReference>
<dbReference type="Proteomes" id="UP000076447">
    <property type="component" value="Unassembled WGS sequence"/>
</dbReference>
<evidence type="ECO:0000313" key="7">
    <source>
        <dbReference type="Proteomes" id="UP000093412"/>
    </source>
</evidence>
<dbReference type="SMART" id="SM00382">
    <property type="entry name" value="AAA"/>
    <property type="match status" value="1"/>
</dbReference>
<dbReference type="GO" id="GO:0005524">
    <property type="term" value="F:ATP binding"/>
    <property type="evidence" value="ECO:0007669"/>
    <property type="project" value="UniProtKB-KW"/>
</dbReference>
<dbReference type="InterPro" id="IPR003593">
    <property type="entry name" value="AAA+_ATPase"/>
</dbReference>
<name>A0A163Q106_9CELL</name>
<dbReference type="STRING" id="43678.OJAG_35420"/>
<dbReference type="Proteomes" id="UP000093412">
    <property type="component" value="Unassembled WGS sequence"/>
</dbReference>
<dbReference type="InterPro" id="IPR003439">
    <property type="entry name" value="ABC_transporter-like_ATP-bd"/>
</dbReference>
<proteinExistence type="predicted"/>
<keyword evidence="7" id="KW-1185">Reference proteome</keyword>
<evidence type="ECO:0000256" key="2">
    <source>
        <dbReference type="ARBA" id="ARBA00022840"/>
    </source>
</evidence>
<keyword evidence="2 4" id="KW-0067">ATP-binding</keyword>
<evidence type="ECO:0000259" key="3">
    <source>
        <dbReference type="SMART" id="SM00382"/>
    </source>
</evidence>
<dbReference type="EMBL" id="LRIE01000084">
    <property type="protein sequence ID" value="KZM33703.1"/>
    <property type="molecule type" value="Genomic_DNA"/>
</dbReference>
<comment type="caution">
    <text evidence="4">The sequence shown here is derived from an EMBL/GenBank/DDBJ whole genome shotgun (WGS) entry which is preliminary data.</text>
</comment>
<evidence type="ECO:0000313" key="5">
    <source>
        <dbReference type="EMBL" id="OCI33081.1"/>
    </source>
</evidence>
<dbReference type="Gene3D" id="3.40.50.300">
    <property type="entry name" value="P-loop containing nucleotide triphosphate hydrolases"/>
    <property type="match status" value="1"/>
</dbReference>
<keyword evidence="1" id="KW-0547">Nucleotide-binding</keyword>
<accession>A0A163Q106</accession>
<dbReference type="EMBL" id="MAQA01000001">
    <property type="protein sequence ID" value="OCI33081.1"/>
    <property type="molecule type" value="Genomic_DNA"/>
</dbReference>
<dbReference type="Pfam" id="PF00005">
    <property type="entry name" value="ABC_tran"/>
    <property type="match status" value="1"/>
</dbReference>
<reference evidence="4 6" key="1">
    <citation type="submission" date="2016-01" db="EMBL/GenBank/DDBJ databases">
        <title>Genome sequence of Oerskovia enterophila VJag, an agar and cellulose degrading bacterium.</title>
        <authorList>
            <person name="Poehlein A."/>
            <person name="Jag V."/>
            <person name="Bengelsdorf F."/>
            <person name="Duerre P."/>
            <person name="Daniel R."/>
        </authorList>
    </citation>
    <scope>NUCLEOTIDE SEQUENCE [LARGE SCALE GENOMIC DNA]</scope>
    <source>
        <strain evidence="4 6">VJag</strain>
    </source>
</reference>
<organism evidence="4 6">
    <name type="scientific">Oerskovia enterophila</name>
    <dbReference type="NCBI Taxonomy" id="43678"/>
    <lineage>
        <taxon>Bacteria</taxon>
        <taxon>Bacillati</taxon>
        <taxon>Actinomycetota</taxon>
        <taxon>Actinomycetes</taxon>
        <taxon>Micrococcales</taxon>
        <taxon>Cellulomonadaceae</taxon>
        <taxon>Oerskovia</taxon>
    </lineage>
</organism>
<evidence type="ECO:0000256" key="1">
    <source>
        <dbReference type="ARBA" id="ARBA00022741"/>
    </source>
</evidence>
<dbReference type="EC" id="3.6.3.33" evidence="4"/>
<dbReference type="RefSeq" id="WP_231907859.1">
    <property type="nucleotide sequence ID" value="NZ_LRIE01000084.1"/>
</dbReference>
<gene>
    <name evidence="4" type="primary">btuD</name>
    <name evidence="5" type="ORF">OERS_00020</name>
    <name evidence="4" type="ORF">OJAG_35420</name>
</gene>
<evidence type="ECO:0000313" key="6">
    <source>
        <dbReference type="Proteomes" id="UP000076447"/>
    </source>
</evidence>
<evidence type="ECO:0000313" key="4">
    <source>
        <dbReference type="EMBL" id="KZM33703.1"/>
    </source>
</evidence>
<dbReference type="PATRIC" id="fig|43678.3.peg.3706"/>
<sequence>MNQPVARHGSDEATYLVQATVTTPAGAPGTTNHQVPDGAAHLPQGRLAAADIADDMTLRGPLGGEIAETLEPADGTPLPAAAPHAISAYDLQLHGPRGLVYGPVDLEVPAGEVVVLQGPQGAGRSSLLLTLAGRMAPDHTPDGWLVVLGESLTGRRARRTAVQRRAAIAGFHGIDELDDAVTVGDSVRERLTWLAPWYRRTPKVTQEVYERVARPVFGPRELPALDSMVWDLDEVDAMLLRIAIAMAQGPELLVVDDLDQVHDSARRQIVWERLEAIAATGVTVVGSVASAGEVDAMRWGRAPHVVRLTTGPQLVAA</sequence>
<keyword evidence="4" id="KW-0378">Hydrolase</keyword>
<reference evidence="5 7" key="2">
    <citation type="submission" date="2016-06" db="EMBL/GenBank/DDBJ databases">
        <title>Genome sequence of Oerskovia enterophila DSM 43852.</title>
        <authorList>
            <person name="Poehlein A."/>
            <person name="Jag V."/>
            <person name="Bengelsdorf F.R."/>
            <person name="Daniel R."/>
            <person name="Duerre P."/>
        </authorList>
    </citation>
    <scope>NUCLEOTIDE SEQUENCE [LARGE SCALE GENOMIC DNA]</scope>
    <source>
        <strain evidence="5 7">DSM 43852</strain>
    </source>
</reference>
<protein>
    <submittedName>
        <fullName evidence="4">Vitamin B12 import ATP-binding protein BtuD</fullName>
        <ecNumber evidence="4">3.6.3.33</ecNumber>
    </submittedName>
</protein>